<evidence type="ECO:0000313" key="2">
    <source>
        <dbReference type="Proteomes" id="UP000230088"/>
    </source>
</evidence>
<dbReference type="EMBL" id="PEYD01000016">
    <property type="protein sequence ID" value="PIS39631.1"/>
    <property type="molecule type" value="Genomic_DNA"/>
</dbReference>
<evidence type="ECO:0008006" key="3">
    <source>
        <dbReference type="Google" id="ProtNLM"/>
    </source>
</evidence>
<comment type="caution">
    <text evidence="1">The sequence shown here is derived from an EMBL/GenBank/DDBJ whole genome shotgun (WGS) entry which is preliminary data.</text>
</comment>
<organism evidence="1 2">
    <name type="scientific">Candidatus Nealsonbacteria bacterium CG08_land_8_20_14_0_20_38_20</name>
    <dbReference type="NCBI Taxonomy" id="1974705"/>
    <lineage>
        <taxon>Bacteria</taxon>
        <taxon>Candidatus Nealsoniibacteriota</taxon>
    </lineage>
</organism>
<reference evidence="2" key="1">
    <citation type="submission" date="2017-09" db="EMBL/GenBank/DDBJ databases">
        <title>Depth-based differentiation of microbial function through sediment-hosted aquifers and enrichment of novel symbionts in the deep terrestrial subsurface.</title>
        <authorList>
            <person name="Probst A.J."/>
            <person name="Ladd B."/>
            <person name="Jarett J.K."/>
            <person name="Geller-Mcgrath D.E."/>
            <person name="Sieber C.M.K."/>
            <person name="Emerson J.B."/>
            <person name="Anantharaman K."/>
            <person name="Thomas B.C."/>
            <person name="Malmstrom R."/>
            <person name="Stieglmeier M."/>
            <person name="Klingl A."/>
            <person name="Woyke T."/>
            <person name="Ryan C.M."/>
            <person name="Banfield J.F."/>
        </authorList>
    </citation>
    <scope>NUCLEOTIDE SEQUENCE [LARGE SCALE GENOMIC DNA]</scope>
</reference>
<accession>A0A2H0YMA0</accession>
<sequence>MTPKKRAALFLTCLFLFLLIALSAIFYSQGYRIDFNPPAGGLKIVQTGGIFLKVEPKQATVFVDEKLKKKTDFLFGTILIKNLLPGWHKIRVEKNGFHSWEKNLEIKEKEVTEAKNIILIPQNPKFTVLTQGIKNFSDFPELKEIFPTSTNATTSNSPYYLDESGYLFKNGEKLSEMSFKTLKISPNFQKLALIRDYEIRLLFIEPQSSQPQRKANEQIYLTRFSKKIGEVFWYNPDYLLFNVGGEIKITEIDNRDQLNIADLISFKESETENLKIFFDQNNKKLYILNKGDFSVSEKLLP</sequence>
<dbReference type="Proteomes" id="UP000230088">
    <property type="component" value="Unassembled WGS sequence"/>
</dbReference>
<name>A0A2H0YMA0_9BACT</name>
<evidence type="ECO:0000313" key="1">
    <source>
        <dbReference type="EMBL" id="PIS39631.1"/>
    </source>
</evidence>
<dbReference type="AlphaFoldDB" id="A0A2H0YMA0"/>
<gene>
    <name evidence="1" type="ORF">COT33_00945</name>
</gene>
<protein>
    <recommendedName>
        <fullName evidence="3">PEGA domain-containing protein</fullName>
    </recommendedName>
</protein>
<proteinExistence type="predicted"/>